<evidence type="ECO:0000313" key="6">
    <source>
        <dbReference type="EMBL" id="GEZ10158.1"/>
    </source>
</evidence>
<dbReference type="PROSITE" id="PS51700">
    <property type="entry name" value="SEPARIN"/>
    <property type="match status" value="1"/>
</dbReference>
<keyword evidence="4" id="KW-0159">Chromosome partition</keyword>
<dbReference type="PANTHER" id="PTHR12792">
    <property type="entry name" value="EXTRA SPINDLE POLES 1-RELATED"/>
    <property type="match status" value="1"/>
</dbReference>
<dbReference type="GO" id="GO:0004197">
    <property type="term" value="F:cysteine-type endopeptidase activity"/>
    <property type="evidence" value="ECO:0007669"/>
    <property type="project" value="InterPro"/>
</dbReference>
<dbReference type="GO" id="GO:0072686">
    <property type="term" value="C:mitotic spindle"/>
    <property type="evidence" value="ECO:0007669"/>
    <property type="project" value="TreeGrafter"/>
</dbReference>
<sequence>MKSSRDFYIKAKTTLNKDVWNNTKCLPKPEIMDTDDMKKSRELPKSEMSKNPQFCCAFGISGACEYAEDCWHCGPSISEKSLFLNASIHMKWEYIRRRHMVRLLTRLGKYCKLQGKNAKEYSYLLESVCVLVCRSTFCKQSVSTTFVEKLVSKGVMGDAYGVEHALVMYKMCYYSLIYKDSREVDKLSMESVMLGLKLAFILSREFRKLHEKVSRLLAVMYAYSEDYSTPERVSGSRYASYFHQSSIGSYFNSFFFSQDQNLILVDDLREVLAPRSLTMLETSVSKFFDMLPEISILCISMLDGDSEKLLKHLLPRSSTSVWIMISKMSLNRRPMLVIRPICEVFEDIVKANPSLVGNWSCPWAHKVFDKIAPCLRRILEEDNKLVQSKMESQKMKKARRILDKNLRDLLRDMEGKWFGSWIHLLCGEWSDNQDFDATVEEIKNRLTKDALVDKNEKLCKKPVILVLDNDIQMFPIENMPLLINKEIYRMPSVGGIIWSISKHKRSAEDKTVVDPWDQTAIDPRNCYYLIYTDTEDTKKCFEKWSKTYEFKGRCIDWSKSRDAPETLGVDTLSKLRDELKTRDLFVYMGHGDGRKLIQAEEIRKMDSCGAVFLIGCSSGYINYSKSSVPDGAPLDYLLGNSPAIVANMWVVSIGCMNLFTTELLQTLIDTKLAEVVACNQAAYEKVDDNKNPNKRKAEDEDNGSTGLCIHKRNLGSSFIKAREIAGRNKSYKDIAATVVYGVPVYITGNNVNT</sequence>
<proteinExistence type="predicted"/>
<feature type="domain" description="Peptidase C50" evidence="5">
    <location>
        <begin position="523"/>
        <end position="627"/>
    </location>
</feature>
<organism evidence="6">
    <name type="scientific">Tanacetum cinerariifolium</name>
    <name type="common">Dalmatian daisy</name>
    <name type="synonym">Chrysanthemum cinerariifolium</name>
    <dbReference type="NCBI Taxonomy" id="118510"/>
    <lineage>
        <taxon>Eukaryota</taxon>
        <taxon>Viridiplantae</taxon>
        <taxon>Streptophyta</taxon>
        <taxon>Embryophyta</taxon>
        <taxon>Tracheophyta</taxon>
        <taxon>Spermatophyta</taxon>
        <taxon>Magnoliopsida</taxon>
        <taxon>eudicotyledons</taxon>
        <taxon>Gunneridae</taxon>
        <taxon>Pentapetalae</taxon>
        <taxon>asterids</taxon>
        <taxon>campanulids</taxon>
        <taxon>Asterales</taxon>
        <taxon>Asteraceae</taxon>
        <taxon>Asteroideae</taxon>
        <taxon>Anthemideae</taxon>
        <taxon>Anthemidinae</taxon>
        <taxon>Tanacetum</taxon>
    </lineage>
</organism>
<dbReference type="GO" id="GO:0005737">
    <property type="term" value="C:cytoplasm"/>
    <property type="evidence" value="ECO:0007669"/>
    <property type="project" value="TreeGrafter"/>
</dbReference>
<evidence type="ECO:0000256" key="3">
    <source>
        <dbReference type="ARBA" id="ARBA00022801"/>
    </source>
</evidence>
<reference evidence="6" key="1">
    <citation type="journal article" date="2019" name="Sci. Rep.">
        <title>Draft genome of Tanacetum cinerariifolium, the natural source of mosquito coil.</title>
        <authorList>
            <person name="Yamashiro T."/>
            <person name="Shiraishi A."/>
            <person name="Satake H."/>
            <person name="Nakayama K."/>
        </authorList>
    </citation>
    <scope>NUCLEOTIDE SEQUENCE</scope>
</reference>
<dbReference type="InterPro" id="IPR030397">
    <property type="entry name" value="SEPARIN_core_dom"/>
</dbReference>
<protein>
    <recommendedName>
        <fullName evidence="2">separase</fullName>
        <ecNumber evidence="2">3.4.22.49</ecNumber>
    </recommendedName>
</protein>
<dbReference type="GO" id="GO:0051307">
    <property type="term" value="P:meiotic chromosome separation"/>
    <property type="evidence" value="ECO:0007669"/>
    <property type="project" value="TreeGrafter"/>
</dbReference>
<dbReference type="EC" id="3.4.22.49" evidence="2"/>
<evidence type="ECO:0000256" key="4">
    <source>
        <dbReference type="ARBA" id="ARBA00022829"/>
    </source>
</evidence>
<dbReference type="PANTHER" id="PTHR12792:SF0">
    <property type="entry name" value="SEPARIN"/>
    <property type="match status" value="1"/>
</dbReference>
<gene>
    <name evidence="6" type="ORF">Tci_482131</name>
</gene>
<evidence type="ECO:0000256" key="1">
    <source>
        <dbReference type="ARBA" id="ARBA00000451"/>
    </source>
</evidence>
<dbReference type="GO" id="GO:0006508">
    <property type="term" value="P:proteolysis"/>
    <property type="evidence" value="ECO:0007669"/>
    <property type="project" value="InterPro"/>
</dbReference>
<name>A0A699I5N2_TANCI</name>
<dbReference type="InterPro" id="IPR005314">
    <property type="entry name" value="Peptidase_C50"/>
</dbReference>
<accession>A0A699I5N2</accession>
<comment type="catalytic activity">
    <reaction evidence="1">
        <text>All bonds known to be hydrolyzed by this endopeptidase have arginine in P1 and an acidic residue in P4. P6 is often occupied by an acidic residue or by a hydroxy-amino-acid residue, the phosphorylation of which enhances cleavage.</text>
        <dbReference type="EC" id="3.4.22.49"/>
    </reaction>
</comment>
<dbReference type="GO" id="GO:0005634">
    <property type="term" value="C:nucleus"/>
    <property type="evidence" value="ECO:0007669"/>
    <property type="project" value="InterPro"/>
</dbReference>
<dbReference type="EMBL" id="BKCJ010240944">
    <property type="protein sequence ID" value="GEZ10158.1"/>
    <property type="molecule type" value="Genomic_DNA"/>
</dbReference>
<dbReference type="AlphaFoldDB" id="A0A699I5N2"/>
<comment type="caution">
    <text evidence="6">The sequence shown here is derived from an EMBL/GenBank/DDBJ whole genome shotgun (WGS) entry which is preliminary data.</text>
</comment>
<evidence type="ECO:0000259" key="5">
    <source>
        <dbReference type="PROSITE" id="PS51700"/>
    </source>
</evidence>
<dbReference type="Pfam" id="PF03568">
    <property type="entry name" value="Separin_C"/>
    <property type="match status" value="1"/>
</dbReference>
<evidence type="ECO:0000256" key="2">
    <source>
        <dbReference type="ARBA" id="ARBA00012489"/>
    </source>
</evidence>
<keyword evidence="3" id="KW-0378">Hydrolase</keyword>